<dbReference type="Pfam" id="PF00400">
    <property type="entry name" value="WD40"/>
    <property type="match status" value="4"/>
</dbReference>
<dbReference type="InterPro" id="IPR001680">
    <property type="entry name" value="WD40_rpt"/>
</dbReference>
<sequence>MGTSHSSSKLSKEDEESCNESDREDSSVAEGTPVVRPKNSKKGPFDFEGTRCFQEIDHEHTGAVWCMKFSLCGRLLATAGQDNIIRVWVLRNHLSYFNTLRDRYNLKSKKSTISMDENLMQNQMQDIESDLCSSATIGGSAGSSSSRDDESTTETASLIAPKPLCTYRGHTADVLDLSWSRNYFILSSGMDRTVKLWHLSRPECLCCFQHMDFVTCIAFMPKDDRYFLSGSLDGKLRLWHIPDKKVALWNEVEQVKFITAIAFAKNGKFAVVGTYDGRCFFFTTDQLKYHTVIDVRSTRGKNARGHKVTGLAVHGDKLLVTSNDSRIRMYDLRDMALTCKFKQRRSAEERSDQSKASKNSAERQIHGDVIISADLCGSIRV</sequence>
<evidence type="ECO:0000256" key="1">
    <source>
        <dbReference type="ARBA" id="ARBA00021207"/>
    </source>
</evidence>
<dbReference type="OrthoDB" id="1932312at2759"/>
<dbReference type="PROSITE" id="PS50082">
    <property type="entry name" value="WD_REPEATS_2"/>
    <property type="match status" value="3"/>
</dbReference>
<dbReference type="InterPro" id="IPR020472">
    <property type="entry name" value="WD40_PAC1"/>
</dbReference>
<dbReference type="AlphaFoldDB" id="A0A183DYE5"/>
<gene>
    <name evidence="6" type="ORF">GPUH_LOCUS13736</name>
</gene>
<evidence type="ECO:0000313" key="7">
    <source>
        <dbReference type="Proteomes" id="UP000271098"/>
    </source>
</evidence>
<evidence type="ECO:0000256" key="2">
    <source>
        <dbReference type="ARBA" id="ARBA00022574"/>
    </source>
</evidence>
<evidence type="ECO:0000313" key="8">
    <source>
        <dbReference type="WBParaSite" id="GPUH_0001375101-mRNA-1"/>
    </source>
</evidence>
<dbReference type="InterPro" id="IPR015943">
    <property type="entry name" value="WD40/YVTN_repeat-like_dom_sf"/>
</dbReference>
<feature type="repeat" description="WD" evidence="4">
    <location>
        <begin position="57"/>
        <end position="88"/>
    </location>
</feature>
<dbReference type="PANTHER" id="PTHR14221">
    <property type="entry name" value="WD REPEAT DOMAIN 44"/>
    <property type="match status" value="1"/>
</dbReference>
<protein>
    <recommendedName>
        <fullName evidence="1">WD repeat-containing protein 44</fullName>
    </recommendedName>
</protein>
<keyword evidence="2 4" id="KW-0853">WD repeat</keyword>
<dbReference type="PROSITE" id="PS50294">
    <property type="entry name" value="WD_REPEATS_REGION"/>
    <property type="match status" value="3"/>
</dbReference>
<dbReference type="InterPro" id="IPR040324">
    <property type="entry name" value="WDR44/Dgr2"/>
</dbReference>
<feature type="repeat" description="WD" evidence="4">
    <location>
        <begin position="207"/>
        <end position="241"/>
    </location>
</feature>
<feature type="region of interest" description="Disordered" evidence="5">
    <location>
        <begin position="1"/>
        <end position="42"/>
    </location>
</feature>
<dbReference type="Gene3D" id="2.130.10.10">
    <property type="entry name" value="YVTN repeat-like/Quinoprotein amine dehydrogenase"/>
    <property type="match status" value="1"/>
</dbReference>
<evidence type="ECO:0000313" key="6">
    <source>
        <dbReference type="EMBL" id="VDN22895.1"/>
    </source>
</evidence>
<evidence type="ECO:0000256" key="5">
    <source>
        <dbReference type="SAM" id="MobiDB-lite"/>
    </source>
</evidence>
<dbReference type="PRINTS" id="PR00320">
    <property type="entry name" value="GPROTEINBRPT"/>
</dbReference>
<evidence type="ECO:0000256" key="3">
    <source>
        <dbReference type="ARBA" id="ARBA00022737"/>
    </source>
</evidence>
<proteinExistence type="predicted"/>
<dbReference type="PANTHER" id="PTHR14221:SF0">
    <property type="entry name" value="WD REPEAT-CONTAINING PROTEIN 44"/>
    <property type="match status" value="1"/>
</dbReference>
<feature type="repeat" description="WD" evidence="4">
    <location>
        <begin position="167"/>
        <end position="200"/>
    </location>
</feature>
<dbReference type="SMART" id="SM00320">
    <property type="entry name" value="WD40"/>
    <property type="match status" value="5"/>
</dbReference>
<name>A0A183DYE5_9BILA</name>
<keyword evidence="7" id="KW-1185">Reference proteome</keyword>
<dbReference type="Proteomes" id="UP000271098">
    <property type="component" value="Unassembled WGS sequence"/>
</dbReference>
<evidence type="ECO:0000256" key="4">
    <source>
        <dbReference type="PROSITE-ProRule" id="PRU00221"/>
    </source>
</evidence>
<keyword evidence="3" id="KW-0677">Repeat</keyword>
<dbReference type="SUPFAM" id="SSF50978">
    <property type="entry name" value="WD40 repeat-like"/>
    <property type="match status" value="1"/>
</dbReference>
<reference evidence="6 7" key="2">
    <citation type="submission" date="2018-11" db="EMBL/GenBank/DDBJ databases">
        <authorList>
            <consortium name="Pathogen Informatics"/>
        </authorList>
    </citation>
    <scope>NUCLEOTIDE SEQUENCE [LARGE SCALE GENOMIC DNA]</scope>
</reference>
<accession>A0A183DYE5</accession>
<dbReference type="InterPro" id="IPR036322">
    <property type="entry name" value="WD40_repeat_dom_sf"/>
</dbReference>
<dbReference type="WBParaSite" id="GPUH_0001375101-mRNA-1">
    <property type="protein sequence ID" value="GPUH_0001375101-mRNA-1"/>
    <property type="gene ID" value="GPUH_0001375101"/>
</dbReference>
<organism evidence="8">
    <name type="scientific">Gongylonema pulchrum</name>
    <dbReference type="NCBI Taxonomy" id="637853"/>
    <lineage>
        <taxon>Eukaryota</taxon>
        <taxon>Metazoa</taxon>
        <taxon>Ecdysozoa</taxon>
        <taxon>Nematoda</taxon>
        <taxon>Chromadorea</taxon>
        <taxon>Rhabditida</taxon>
        <taxon>Spirurina</taxon>
        <taxon>Spiruromorpha</taxon>
        <taxon>Spiruroidea</taxon>
        <taxon>Gongylonematidae</taxon>
        <taxon>Gongylonema</taxon>
    </lineage>
</organism>
<dbReference type="EMBL" id="UYRT01080518">
    <property type="protein sequence ID" value="VDN22895.1"/>
    <property type="molecule type" value="Genomic_DNA"/>
</dbReference>
<reference evidence="8" key="1">
    <citation type="submission" date="2016-06" db="UniProtKB">
        <authorList>
            <consortium name="WormBaseParasite"/>
        </authorList>
    </citation>
    <scope>IDENTIFICATION</scope>
</reference>